<comment type="caution">
    <text evidence="1">The sequence shown here is derived from an EMBL/GenBank/DDBJ whole genome shotgun (WGS) entry which is preliminary data.</text>
</comment>
<name>A0A7J7K6K1_BUGNE</name>
<dbReference type="EMBL" id="VXIV02001228">
    <property type="protein sequence ID" value="KAF6033825.1"/>
    <property type="molecule type" value="Genomic_DNA"/>
</dbReference>
<proteinExistence type="predicted"/>
<sequence>MPAYLQHYSNETVYVSSSRENETLNDVGDCYVTIHNYHQSAQIHYEFELGPYITDCSSSLILSKGMQIDKKVLFAKFTCESEPPFITQHVENTTLTIRAQRKYLTYRKDFYFRIRVFLNDKSTGE</sequence>
<evidence type="ECO:0000313" key="1">
    <source>
        <dbReference type="EMBL" id="KAF6033825.1"/>
    </source>
</evidence>
<keyword evidence="2" id="KW-1185">Reference proteome</keyword>
<dbReference type="Proteomes" id="UP000593567">
    <property type="component" value="Unassembled WGS sequence"/>
</dbReference>
<evidence type="ECO:0000313" key="2">
    <source>
        <dbReference type="Proteomes" id="UP000593567"/>
    </source>
</evidence>
<dbReference type="AlphaFoldDB" id="A0A7J7K6K1"/>
<protein>
    <submittedName>
        <fullName evidence="1">Uncharacterized protein</fullName>
    </submittedName>
</protein>
<gene>
    <name evidence="1" type="ORF">EB796_007862</name>
</gene>
<accession>A0A7J7K6K1</accession>
<reference evidence="1" key="1">
    <citation type="submission" date="2020-06" db="EMBL/GenBank/DDBJ databases">
        <title>Draft genome of Bugula neritina, a colonial animal packing powerful symbionts and potential medicines.</title>
        <authorList>
            <person name="Rayko M."/>
        </authorList>
    </citation>
    <scope>NUCLEOTIDE SEQUENCE [LARGE SCALE GENOMIC DNA]</scope>
    <source>
        <strain evidence="1">Kwan_BN1</strain>
    </source>
</reference>
<organism evidence="1 2">
    <name type="scientific">Bugula neritina</name>
    <name type="common">Brown bryozoan</name>
    <name type="synonym">Sertularia neritina</name>
    <dbReference type="NCBI Taxonomy" id="10212"/>
    <lineage>
        <taxon>Eukaryota</taxon>
        <taxon>Metazoa</taxon>
        <taxon>Spiralia</taxon>
        <taxon>Lophotrochozoa</taxon>
        <taxon>Bryozoa</taxon>
        <taxon>Gymnolaemata</taxon>
        <taxon>Cheilostomatida</taxon>
        <taxon>Flustrina</taxon>
        <taxon>Buguloidea</taxon>
        <taxon>Bugulidae</taxon>
        <taxon>Bugula</taxon>
    </lineage>
</organism>